<dbReference type="EMBL" id="JAMKFB020000712">
    <property type="protein sequence ID" value="KAL0148100.1"/>
    <property type="molecule type" value="Genomic_DNA"/>
</dbReference>
<protein>
    <recommendedName>
        <fullName evidence="1">DUF5641 domain-containing protein</fullName>
    </recommendedName>
</protein>
<evidence type="ECO:0000313" key="2">
    <source>
        <dbReference type="EMBL" id="KAL0148100.1"/>
    </source>
</evidence>
<dbReference type="PANTHER" id="PTHR47331">
    <property type="entry name" value="PHD-TYPE DOMAIN-CONTAINING PROTEIN"/>
    <property type="match status" value="1"/>
</dbReference>
<name>A0ABD0MCW2_CIRMR</name>
<evidence type="ECO:0000259" key="1">
    <source>
        <dbReference type="Pfam" id="PF18701"/>
    </source>
</evidence>
<dbReference type="InterPro" id="IPR008042">
    <property type="entry name" value="Retrotrans_Pao"/>
</dbReference>
<keyword evidence="3" id="KW-1185">Reference proteome</keyword>
<dbReference type="PANTHER" id="PTHR47331:SF5">
    <property type="entry name" value="RIBONUCLEASE H"/>
    <property type="match status" value="1"/>
</dbReference>
<gene>
    <name evidence="2" type="ORF">M9458_056570</name>
</gene>
<accession>A0ABD0MCW2</accession>
<dbReference type="Proteomes" id="UP001529510">
    <property type="component" value="Unassembled WGS sequence"/>
</dbReference>
<feature type="domain" description="DUF5641" evidence="1">
    <location>
        <begin position="646"/>
        <end position="752"/>
    </location>
</feature>
<sequence>MAVHLFGAASSPGCANFGFKYLAEQYKSEYPSASSFIQKNFYVDDGLMSVPSVQKAKKLIMEAQALCKRGGLHLHKFRSNEAEALHCVDPSEWAMPTKPLNLNPEATGCVLGIQWAVEDDTFRFNVKLKDHPLIRRGILSVTASLYDPLGFVSPFLLKGKIILQELCRRNISWDDPLPEDIIPGWEKWKSSLQKLKDISIPRCYHPPSFGTIIRVELHHFSDASNVGYGACSYLRFKNDKDDVHCSLVMAKARVAPTKILSIPRLELSAAVVSARMSAMLKTELEMKIDQEFIWTDSQVVLAYVKNEASRFYVFVANRVQLIKTITDVSQCYYVNTSKNPADHASRGLYASDILSTFWLSGPEFLWEPEVCSTPHLSNDLLVGDPKVRLTQTFATKVSDGSDFLSRFNRFSSWRTLVKVVARIKRMGSTQRDKGDSRRKCSSDLQCTFSFKPHPKGDILLRVGGRLGQLSLSEEVKHPVILPKDSHIVKLILGHYHAKVYHQGRYLTLMELRASGFWVVGGSRSVAKLIHGCVRCRKLRRPTEQQQMAELPKEWAEASAPFLYVGMDCCVLNATLAQCPGRLDDSSLRTLFYEAMAIINSRPLTIDGINDPRSLEPLTPNHLILMKSKIALPPPGKLQREDMYASKRWRRVQYLIEQFWSRWKREYLLNISTRQKWHVPRRNLSVNDIVIIKEEMLPRSRWQLGRVIEVTQGSDGLVRRVKIQIGEQKPRSKQEQHSKPTIIERPIQKLVVLLESE</sequence>
<evidence type="ECO:0000313" key="3">
    <source>
        <dbReference type="Proteomes" id="UP001529510"/>
    </source>
</evidence>
<dbReference type="Pfam" id="PF05380">
    <property type="entry name" value="Peptidase_A17"/>
    <property type="match status" value="1"/>
</dbReference>
<organism evidence="2 3">
    <name type="scientific">Cirrhinus mrigala</name>
    <name type="common">Mrigala</name>
    <dbReference type="NCBI Taxonomy" id="683832"/>
    <lineage>
        <taxon>Eukaryota</taxon>
        <taxon>Metazoa</taxon>
        <taxon>Chordata</taxon>
        <taxon>Craniata</taxon>
        <taxon>Vertebrata</taxon>
        <taxon>Euteleostomi</taxon>
        <taxon>Actinopterygii</taxon>
        <taxon>Neopterygii</taxon>
        <taxon>Teleostei</taxon>
        <taxon>Ostariophysi</taxon>
        <taxon>Cypriniformes</taxon>
        <taxon>Cyprinidae</taxon>
        <taxon>Labeoninae</taxon>
        <taxon>Labeonini</taxon>
        <taxon>Cirrhinus</taxon>
    </lineage>
</organism>
<reference evidence="2 3" key="1">
    <citation type="submission" date="2024-05" db="EMBL/GenBank/DDBJ databases">
        <title>Genome sequencing and assembly of Indian major carp, Cirrhinus mrigala (Hamilton, 1822).</title>
        <authorList>
            <person name="Mohindra V."/>
            <person name="Chowdhury L.M."/>
            <person name="Lal K."/>
            <person name="Jena J.K."/>
        </authorList>
    </citation>
    <scope>NUCLEOTIDE SEQUENCE [LARGE SCALE GENOMIC DNA]</scope>
    <source>
        <strain evidence="2">CM1030</strain>
        <tissue evidence="2">Blood</tissue>
    </source>
</reference>
<dbReference type="AlphaFoldDB" id="A0ABD0MCW2"/>
<dbReference type="InterPro" id="IPR040676">
    <property type="entry name" value="DUF5641"/>
</dbReference>
<comment type="caution">
    <text evidence="2">The sequence shown here is derived from an EMBL/GenBank/DDBJ whole genome shotgun (WGS) entry which is preliminary data.</text>
</comment>
<proteinExistence type="predicted"/>
<dbReference type="Pfam" id="PF18701">
    <property type="entry name" value="DUF5641"/>
    <property type="match status" value="1"/>
</dbReference>